<accession>A0AAD8ET54</accession>
<proteinExistence type="predicted"/>
<reference evidence="1" key="1">
    <citation type="journal article" date="2023" name="IScience">
        <title>Live-bearing cockroach genome reveals convergent evolutionary mechanisms linked to viviparity in insects and beyond.</title>
        <authorList>
            <person name="Fouks B."/>
            <person name="Harrison M.C."/>
            <person name="Mikhailova A.A."/>
            <person name="Marchal E."/>
            <person name="English S."/>
            <person name="Carruthers M."/>
            <person name="Jennings E.C."/>
            <person name="Chiamaka E.L."/>
            <person name="Frigard R.A."/>
            <person name="Pippel M."/>
            <person name="Attardo G.M."/>
            <person name="Benoit J.B."/>
            <person name="Bornberg-Bauer E."/>
            <person name="Tobe S.S."/>
        </authorList>
    </citation>
    <scope>NUCLEOTIDE SEQUENCE</scope>
    <source>
        <strain evidence="1">Stay&amp;Tobe</strain>
    </source>
</reference>
<reference evidence="1" key="2">
    <citation type="submission" date="2023-05" db="EMBL/GenBank/DDBJ databases">
        <authorList>
            <person name="Fouks B."/>
        </authorList>
    </citation>
    <scope>NUCLEOTIDE SEQUENCE</scope>
    <source>
        <strain evidence="1">Stay&amp;Tobe</strain>
        <tissue evidence="1">Testes</tissue>
    </source>
</reference>
<gene>
    <name evidence="1" type="ORF">L9F63_000718</name>
</gene>
<sequence length="64" mass="7778">NLTLSAHRQTHGRKDQLGGRQLRVFQRQKQLCLLCHKNEQHELREEHMFIFFTQGCKNVYCLYF</sequence>
<dbReference type="AlphaFoldDB" id="A0AAD8ET54"/>
<protein>
    <submittedName>
        <fullName evidence="1">Uncharacterized protein</fullName>
    </submittedName>
</protein>
<dbReference type="EMBL" id="JASPKZ010000034">
    <property type="protein sequence ID" value="KAJ9601139.1"/>
    <property type="molecule type" value="Genomic_DNA"/>
</dbReference>
<dbReference type="Proteomes" id="UP001233999">
    <property type="component" value="Unassembled WGS sequence"/>
</dbReference>
<organism evidence="1 2">
    <name type="scientific">Diploptera punctata</name>
    <name type="common">Pacific beetle cockroach</name>
    <dbReference type="NCBI Taxonomy" id="6984"/>
    <lineage>
        <taxon>Eukaryota</taxon>
        <taxon>Metazoa</taxon>
        <taxon>Ecdysozoa</taxon>
        <taxon>Arthropoda</taxon>
        <taxon>Hexapoda</taxon>
        <taxon>Insecta</taxon>
        <taxon>Pterygota</taxon>
        <taxon>Neoptera</taxon>
        <taxon>Polyneoptera</taxon>
        <taxon>Dictyoptera</taxon>
        <taxon>Blattodea</taxon>
        <taxon>Blaberoidea</taxon>
        <taxon>Blaberidae</taxon>
        <taxon>Diplopterinae</taxon>
        <taxon>Diploptera</taxon>
    </lineage>
</organism>
<name>A0AAD8ET54_DIPPU</name>
<feature type="non-terminal residue" evidence="1">
    <location>
        <position position="1"/>
    </location>
</feature>
<feature type="non-terminal residue" evidence="1">
    <location>
        <position position="64"/>
    </location>
</feature>
<comment type="caution">
    <text evidence="1">The sequence shown here is derived from an EMBL/GenBank/DDBJ whole genome shotgun (WGS) entry which is preliminary data.</text>
</comment>
<evidence type="ECO:0000313" key="2">
    <source>
        <dbReference type="Proteomes" id="UP001233999"/>
    </source>
</evidence>
<evidence type="ECO:0000313" key="1">
    <source>
        <dbReference type="EMBL" id="KAJ9601139.1"/>
    </source>
</evidence>
<keyword evidence="2" id="KW-1185">Reference proteome</keyword>